<dbReference type="EMBL" id="JAVREH010000009">
    <property type="protein sequence ID" value="MDT0261629.1"/>
    <property type="molecule type" value="Genomic_DNA"/>
</dbReference>
<protein>
    <submittedName>
        <fullName evidence="5">Glycosyltransferase</fullName>
        <ecNumber evidence="5">2.4.-.-</ecNumber>
    </submittedName>
</protein>
<comment type="caution">
    <text evidence="5">The sequence shown here is derived from an EMBL/GenBank/DDBJ whole genome shotgun (WGS) entry which is preliminary data.</text>
</comment>
<evidence type="ECO:0000256" key="3">
    <source>
        <dbReference type="ARBA" id="ARBA00022679"/>
    </source>
</evidence>
<evidence type="ECO:0000256" key="2">
    <source>
        <dbReference type="ARBA" id="ARBA00022676"/>
    </source>
</evidence>
<accession>A0ABU2J9G5</accession>
<dbReference type="Gene3D" id="3.90.550.10">
    <property type="entry name" value="Spore Coat Polysaccharide Biosynthesis Protein SpsA, Chain A"/>
    <property type="match status" value="1"/>
</dbReference>
<gene>
    <name evidence="5" type="ORF">RM423_09510</name>
</gene>
<evidence type="ECO:0000256" key="1">
    <source>
        <dbReference type="ARBA" id="ARBA00006739"/>
    </source>
</evidence>
<evidence type="ECO:0000313" key="5">
    <source>
        <dbReference type="EMBL" id="MDT0261629.1"/>
    </source>
</evidence>
<dbReference type="PANTHER" id="PTHR43685:SF5">
    <property type="entry name" value="GLYCOSYLTRANSFERASE EPSE-RELATED"/>
    <property type="match status" value="1"/>
</dbReference>
<dbReference type="RefSeq" id="WP_311422784.1">
    <property type="nucleotide sequence ID" value="NZ_JAVREH010000009.1"/>
</dbReference>
<comment type="similarity">
    <text evidence="1">Belongs to the glycosyltransferase 2 family.</text>
</comment>
<dbReference type="EC" id="2.4.-.-" evidence="5"/>
<organism evidence="5 6">
    <name type="scientific">Jatrophihabitans lederbergiae</name>
    <dbReference type="NCBI Taxonomy" id="3075547"/>
    <lineage>
        <taxon>Bacteria</taxon>
        <taxon>Bacillati</taxon>
        <taxon>Actinomycetota</taxon>
        <taxon>Actinomycetes</taxon>
        <taxon>Jatrophihabitantales</taxon>
        <taxon>Jatrophihabitantaceae</taxon>
        <taxon>Jatrophihabitans</taxon>
    </lineage>
</organism>
<feature type="domain" description="Glycosyltransferase 2-like" evidence="4">
    <location>
        <begin position="7"/>
        <end position="157"/>
    </location>
</feature>
<dbReference type="InterPro" id="IPR050834">
    <property type="entry name" value="Glycosyltransf_2"/>
</dbReference>
<dbReference type="Proteomes" id="UP001183176">
    <property type="component" value="Unassembled WGS sequence"/>
</dbReference>
<name>A0ABU2J9G5_9ACTN</name>
<reference evidence="6" key="1">
    <citation type="submission" date="2023-07" db="EMBL/GenBank/DDBJ databases">
        <title>30 novel species of actinomycetes from the DSMZ collection.</title>
        <authorList>
            <person name="Nouioui I."/>
        </authorList>
    </citation>
    <scope>NUCLEOTIDE SEQUENCE [LARGE SCALE GENOMIC DNA]</scope>
    <source>
        <strain evidence="6">DSM 44399</strain>
    </source>
</reference>
<dbReference type="InterPro" id="IPR001173">
    <property type="entry name" value="Glyco_trans_2-like"/>
</dbReference>
<sequence>MAVDVTVIIATRDRWQQLRRSLPHHEGPVILLDNGSSDGSPALVREHFPQVQVVELGRNRGACARNVGVARALTDYVAFADDDSWWAPGALDEAARLFDAHPRMALLAARILVGESDRLDPTCLEMAASPLGTEPDLPGPSVLGFLACGAVLRRDAFLAVGGFDDVVFFFGEEERVALDLAAAGWGQAYVDSVVAHHHPAAGADRSGRAALAVRNRVLTAVLRRPWRVVATVVSTELRRGRSGINGVTAALTRLPAAIRQRRVLPAPTEAHRRLLDS</sequence>
<proteinExistence type="inferred from homology"/>
<dbReference type="SUPFAM" id="SSF53448">
    <property type="entry name" value="Nucleotide-diphospho-sugar transferases"/>
    <property type="match status" value="1"/>
</dbReference>
<keyword evidence="2 5" id="KW-0328">Glycosyltransferase</keyword>
<evidence type="ECO:0000259" key="4">
    <source>
        <dbReference type="Pfam" id="PF00535"/>
    </source>
</evidence>
<dbReference type="Pfam" id="PF00535">
    <property type="entry name" value="Glycos_transf_2"/>
    <property type="match status" value="1"/>
</dbReference>
<evidence type="ECO:0000313" key="6">
    <source>
        <dbReference type="Proteomes" id="UP001183176"/>
    </source>
</evidence>
<dbReference type="PANTHER" id="PTHR43685">
    <property type="entry name" value="GLYCOSYLTRANSFERASE"/>
    <property type="match status" value="1"/>
</dbReference>
<keyword evidence="6" id="KW-1185">Reference proteome</keyword>
<keyword evidence="3 5" id="KW-0808">Transferase</keyword>
<dbReference type="GO" id="GO:0016757">
    <property type="term" value="F:glycosyltransferase activity"/>
    <property type="evidence" value="ECO:0007669"/>
    <property type="project" value="UniProtKB-KW"/>
</dbReference>
<dbReference type="InterPro" id="IPR029044">
    <property type="entry name" value="Nucleotide-diphossugar_trans"/>
</dbReference>